<comment type="caution">
    <text evidence="2">The sequence shown here is derived from an EMBL/GenBank/DDBJ whole genome shotgun (WGS) entry which is preliminary data.</text>
</comment>
<dbReference type="EMBL" id="NEVJ01000003">
    <property type="protein sequence ID" value="OZI20066.1"/>
    <property type="molecule type" value="Genomic_DNA"/>
</dbReference>
<dbReference type="Proteomes" id="UP000216857">
    <property type="component" value="Unassembled WGS sequence"/>
</dbReference>
<reference evidence="2" key="1">
    <citation type="submission" date="2017-05" db="EMBL/GenBank/DDBJ databases">
        <title>Complete and WGS of Bordetella genogroups.</title>
        <authorList>
            <person name="Spilker T."/>
            <person name="Lipuma J."/>
        </authorList>
    </citation>
    <scope>NUCLEOTIDE SEQUENCE</scope>
    <source>
        <strain evidence="2">AU21707</strain>
    </source>
</reference>
<evidence type="ECO:0000313" key="3">
    <source>
        <dbReference type="Proteomes" id="UP000216857"/>
    </source>
</evidence>
<organism evidence="2 3">
    <name type="scientific">Bordetella genomosp. 9</name>
    <dbReference type="NCBI Taxonomy" id="1416803"/>
    <lineage>
        <taxon>Bacteria</taxon>
        <taxon>Pseudomonadati</taxon>
        <taxon>Pseudomonadota</taxon>
        <taxon>Betaproteobacteria</taxon>
        <taxon>Burkholderiales</taxon>
        <taxon>Alcaligenaceae</taxon>
        <taxon>Bordetella</taxon>
    </lineage>
</organism>
<sequence length="112" mass="12537">MARKTSKQSPDLGAKHDAGKPRWSLLRFGMARALAGIVDVLTFGAFKYADHSWMTVPDGVDRYFSAMERHMNEIALHGPHARDAESGLLHIDHVNTNGMFLAELLRNIPEPR</sequence>
<gene>
    <name evidence="2" type="ORF">CAL26_21160</name>
</gene>
<dbReference type="InterPro" id="IPR044038">
    <property type="entry name" value="dATP/dGTP_diPOhydrolase_N"/>
</dbReference>
<name>A0A261R4Y1_9BORD</name>
<feature type="domain" description="dATP/dGTP diphosphohydrolase N-terminal" evidence="1">
    <location>
        <begin position="13"/>
        <end position="107"/>
    </location>
</feature>
<proteinExistence type="predicted"/>
<dbReference type="OrthoDB" id="4569478at2"/>
<evidence type="ECO:0000259" key="1">
    <source>
        <dbReference type="Pfam" id="PF18909"/>
    </source>
</evidence>
<evidence type="ECO:0000313" key="2">
    <source>
        <dbReference type="EMBL" id="OZI20066.1"/>
    </source>
</evidence>
<dbReference type="Pfam" id="PF18909">
    <property type="entry name" value="dGTP_diPhyd_N"/>
    <property type="match status" value="1"/>
</dbReference>
<dbReference type="RefSeq" id="WP_094848679.1">
    <property type="nucleotide sequence ID" value="NZ_NEVJ01000003.1"/>
</dbReference>
<protein>
    <recommendedName>
        <fullName evidence="1">dATP/dGTP diphosphohydrolase N-terminal domain-containing protein</fullName>
    </recommendedName>
</protein>
<accession>A0A261R4Y1</accession>
<dbReference type="AlphaFoldDB" id="A0A261R4Y1"/>
<keyword evidence="3" id="KW-1185">Reference proteome</keyword>